<evidence type="ECO:0000313" key="3">
    <source>
        <dbReference type="Proteomes" id="UP000199516"/>
    </source>
</evidence>
<accession>A0A1I2CK81</accession>
<keyword evidence="3" id="KW-1185">Reference proteome</keyword>
<dbReference type="RefSeq" id="WP_091659934.1">
    <property type="nucleotide sequence ID" value="NZ_FONT01000003.1"/>
</dbReference>
<name>A0A1I2CK81_9BACI</name>
<dbReference type="AlphaFoldDB" id="A0A1I2CK81"/>
<proteinExistence type="predicted"/>
<evidence type="ECO:0000313" key="2">
    <source>
        <dbReference type="EMBL" id="SFE68110.1"/>
    </source>
</evidence>
<feature type="signal peptide" evidence="1">
    <location>
        <begin position="1"/>
        <end position="24"/>
    </location>
</feature>
<dbReference type="OrthoDB" id="2886745at2"/>
<dbReference type="EMBL" id="FONT01000003">
    <property type="protein sequence ID" value="SFE68110.1"/>
    <property type="molecule type" value="Genomic_DNA"/>
</dbReference>
<dbReference type="Proteomes" id="UP000199516">
    <property type="component" value="Unassembled WGS sequence"/>
</dbReference>
<feature type="chain" id="PRO_5011504068" evidence="1">
    <location>
        <begin position="25"/>
        <end position="124"/>
    </location>
</feature>
<reference evidence="2 3" key="1">
    <citation type="submission" date="2016-10" db="EMBL/GenBank/DDBJ databases">
        <authorList>
            <person name="de Groot N.N."/>
        </authorList>
    </citation>
    <scope>NUCLEOTIDE SEQUENCE [LARGE SCALE GENOMIC DNA]</scope>
    <source>
        <strain evidence="2 3">DSM 23995</strain>
    </source>
</reference>
<gene>
    <name evidence="2" type="ORF">SAMN05192532_10321</name>
</gene>
<protein>
    <submittedName>
        <fullName evidence="2">Uncharacterized protein</fullName>
    </submittedName>
</protein>
<keyword evidence="1" id="KW-0732">Signal</keyword>
<sequence>MTLKIFISSMMVVCLLATFQPVSAHTLKDTSLFKVTAAAEEGTYHWEYEEPSLFHYEQPQEESTGKSAKQEVMNWYKLLSPNEKTSQKEIITAFKNNFSSPVERVDIRWKEKGRELYTWHWKSK</sequence>
<organism evidence="2 3">
    <name type="scientific">Alteribacillus iranensis</name>
    <dbReference type="NCBI Taxonomy" id="930128"/>
    <lineage>
        <taxon>Bacteria</taxon>
        <taxon>Bacillati</taxon>
        <taxon>Bacillota</taxon>
        <taxon>Bacilli</taxon>
        <taxon>Bacillales</taxon>
        <taxon>Bacillaceae</taxon>
        <taxon>Alteribacillus</taxon>
    </lineage>
</organism>
<evidence type="ECO:0000256" key="1">
    <source>
        <dbReference type="SAM" id="SignalP"/>
    </source>
</evidence>
<dbReference type="STRING" id="930128.SAMN05192532_10321"/>